<reference evidence="6" key="2">
    <citation type="submission" date="2024-04" db="EMBL/GenBank/DDBJ databases">
        <authorList>
            <person name="Chen Y."/>
            <person name="Shah S."/>
            <person name="Dougan E. K."/>
            <person name="Thang M."/>
            <person name="Chan C."/>
        </authorList>
    </citation>
    <scope>NUCLEOTIDE SEQUENCE [LARGE SCALE GENOMIC DNA]</scope>
</reference>
<accession>A0A9P1G354</accession>
<dbReference type="EMBL" id="CAMXCT010002160">
    <property type="protein sequence ID" value="CAI3996125.1"/>
    <property type="molecule type" value="Genomic_DNA"/>
</dbReference>
<dbReference type="Gene3D" id="2.40.50.770">
    <property type="entry name" value="RecQ-mediated genome instability protein Rmi1, C-terminal domain"/>
    <property type="match status" value="1"/>
</dbReference>
<evidence type="ECO:0000313" key="7">
    <source>
        <dbReference type="Proteomes" id="UP001152797"/>
    </source>
</evidence>
<evidence type="ECO:0000256" key="3">
    <source>
        <dbReference type="SAM" id="MobiDB-lite"/>
    </source>
</evidence>
<dbReference type="GO" id="GO:0000712">
    <property type="term" value="P:resolution of meiotic recombination intermediates"/>
    <property type="evidence" value="ECO:0007669"/>
    <property type="project" value="TreeGrafter"/>
</dbReference>
<proteinExistence type="inferred from homology"/>
<dbReference type="GO" id="GO:0016604">
    <property type="term" value="C:nuclear body"/>
    <property type="evidence" value="ECO:0007669"/>
    <property type="project" value="TreeGrafter"/>
</dbReference>
<dbReference type="PANTHER" id="PTHR14790:SF15">
    <property type="entry name" value="RECQ-MEDIATED GENOME INSTABILITY PROTEIN 1"/>
    <property type="match status" value="1"/>
</dbReference>
<dbReference type="AlphaFoldDB" id="A0A9P1G354"/>
<evidence type="ECO:0000256" key="1">
    <source>
        <dbReference type="ARBA" id="ARBA00006395"/>
    </source>
</evidence>
<dbReference type="InterPro" id="IPR013894">
    <property type="entry name" value="RMI1_OB"/>
</dbReference>
<dbReference type="EMBL" id="CAMXCT020002160">
    <property type="protein sequence ID" value="CAL1149500.1"/>
    <property type="molecule type" value="Genomic_DNA"/>
</dbReference>
<organism evidence="5">
    <name type="scientific">Cladocopium goreaui</name>
    <dbReference type="NCBI Taxonomy" id="2562237"/>
    <lineage>
        <taxon>Eukaryota</taxon>
        <taxon>Sar</taxon>
        <taxon>Alveolata</taxon>
        <taxon>Dinophyceae</taxon>
        <taxon>Suessiales</taxon>
        <taxon>Symbiodiniaceae</taxon>
        <taxon>Cladocopium</taxon>
    </lineage>
</organism>
<evidence type="ECO:0000313" key="5">
    <source>
        <dbReference type="EMBL" id="CAI3996125.1"/>
    </source>
</evidence>
<dbReference type="InterPro" id="IPR042470">
    <property type="entry name" value="RMI1_N_C_sf"/>
</dbReference>
<dbReference type="Proteomes" id="UP001152797">
    <property type="component" value="Unassembled WGS sequence"/>
</dbReference>
<dbReference type="OrthoDB" id="424847at2759"/>
<keyword evidence="7" id="KW-1185">Reference proteome</keyword>
<dbReference type="GO" id="GO:0031422">
    <property type="term" value="C:RecQ family helicase-topoisomerase III complex"/>
    <property type="evidence" value="ECO:0007669"/>
    <property type="project" value="TreeGrafter"/>
</dbReference>
<evidence type="ECO:0000313" key="6">
    <source>
        <dbReference type="EMBL" id="CAL1149500.1"/>
    </source>
</evidence>
<dbReference type="Pfam" id="PF08585">
    <property type="entry name" value="RMI1_N_C"/>
    <property type="match status" value="1"/>
</dbReference>
<feature type="domain" description="RecQ mediated genome instability protein 1 OB-fold" evidence="4">
    <location>
        <begin position="35"/>
        <end position="146"/>
    </location>
</feature>
<comment type="caution">
    <text evidence="5">The sequence shown here is derived from an EMBL/GenBank/DDBJ whole genome shotgun (WGS) entry which is preliminary data.</text>
</comment>
<dbReference type="EMBL" id="CAMXCT030002160">
    <property type="protein sequence ID" value="CAL4783437.1"/>
    <property type="molecule type" value="Genomic_DNA"/>
</dbReference>
<protein>
    <recommendedName>
        <fullName evidence="2">RecQ-mediated genome instability protein 1</fullName>
    </recommendedName>
</protein>
<reference evidence="5" key="1">
    <citation type="submission" date="2022-10" db="EMBL/GenBank/DDBJ databases">
        <authorList>
            <person name="Chen Y."/>
            <person name="Dougan E. K."/>
            <person name="Chan C."/>
            <person name="Rhodes N."/>
            <person name="Thang M."/>
        </authorList>
    </citation>
    <scope>NUCLEOTIDE SEQUENCE</scope>
</reference>
<feature type="non-terminal residue" evidence="5">
    <location>
        <position position="1"/>
    </location>
</feature>
<name>A0A9P1G354_9DINO</name>
<sequence length="295" mass="31768">VRLRPSWLTDAGVDASTLLQRLLAADLRDACEGSLPAALERQHNVQLEGQHLVQILEMVDIANPSAQDPGEEEVDDAQSTVERRPRRQKMLKVCFTDGAQAVCGIERRPIAQLRAAVPGTKLLLGNRPLLRRGLLLLEPQHMEAFGTVPQAPDGGAPVAVNPAPAAPPPGRAREGREVLLRFYVIQASVVAAAGAGALRLSLGDGLGSCEALLAGPLLQQLLGQACADELRRKRVDTKGGPTCSTSLSSRMPFRGTVIYFFANLNEMSLISHLQSANHAHFSDVCEQRCLPEDIF</sequence>
<feature type="region of interest" description="Disordered" evidence="3">
    <location>
        <begin position="64"/>
        <end position="84"/>
    </location>
</feature>
<dbReference type="GO" id="GO:0000724">
    <property type="term" value="P:double-strand break repair via homologous recombination"/>
    <property type="evidence" value="ECO:0007669"/>
    <property type="project" value="TreeGrafter"/>
</dbReference>
<dbReference type="SMART" id="SM01161">
    <property type="entry name" value="DUF1767"/>
    <property type="match status" value="1"/>
</dbReference>
<evidence type="ECO:0000256" key="2">
    <source>
        <dbReference type="ARBA" id="ARBA00018987"/>
    </source>
</evidence>
<comment type="similarity">
    <text evidence="1">Belongs to the RMI1 family.</text>
</comment>
<evidence type="ECO:0000259" key="4">
    <source>
        <dbReference type="Pfam" id="PF08585"/>
    </source>
</evidence>
<gene>
    <name evidence="5" type="ORF">C1SCF055_LOCUS22626</name>
</gene>
<dbReference type="PANTHER" id="PTHR14790">
    <property type="entry name" value="RECQ-MEDIATED GENOME INSTABILITY PROTEIN 1 RMI1"/>
    <property type="match status" value="1"/>
</dbReference>